<dbReference type="RefSeq" id="WP_279447852.1">
    <property type="nucleotide sequence ID" value="NZ_JAZBJM010000001.1"/>
</dbReference>
<keyword evidence="8" id="KW-1185">Reference proteome</keyword>
<name>A0AB35YU06_9FLAO</name>
<evidence type="ECO:0000313" key="8">
    <source>
        <dbReference type="Proteomes" id="UP001390963"/>
    </source>
</evidence>
<reference evidence="5 8" key="1">
    <citation type="submission" date="2024-01" db="EMBL/GenBank/DDBJ databases">
        <title>Aequorivita flavus sp. nov., isolated from deep-sea sediment.</title>
        <authorList>
            <person name="Chen X."/>
        </authorList>
    </citation>
    <scope>NUCLEOTIDE SEQUENCE</scope>
    <source>
        <strain evidence="5">MCCC 1A16923</strain>
        <strain evidence="6 8">MCCC 1A16935</strain>
    </source>
</reference>
<evidence type="ECO:0000313" key="5">
    <source>
        <dbReference type="EMBL" id="MEM0516942.1"/>
    </source>
</evidence>
<dbReference type="GO" id="GO:0006654">
    <property type="term" value="P:phosphatidic acid biosynthetic process"/>
    <property type="evidence" value="ECO:0007669"/>
    <property type="project" value="TreeGrafter"/>
</dbReference>
<dbReference type="SUPFAM" id="SSF69593">
    <property type="entry name" value="Glycerol-3-phosphate (1)-acyltransferase"/>
    <property type="match status" value="1"/>
</dbReference>
<evidence type="ECO:0000313" key="6">
    <source>
        <dbReference type="EMBL" id="MEM0572317.1"/>
    </source>
</evidence>
<organism evidence="5 7">
    <name type="scientific">Aequorivita flava</name>
    <dbReference type="NCBI Taxonomy" id="3114371"/>
    <lineage>
        <taxon>Bacteria</taxon>
        <taxon>Pseudomonadati</taxon>
        <taxon>Bacteroidota</taxon>
        <taxon>Flavobacteriia</taxon>
        <taxon>Flavobacteriales</taxon>
        <taxon>Flavobacteriaceae</taxon>
        <taxon>Aequorivita</taxon>
    </lineage>
</organism>
<keyword evidence="3 5" id="KW-0012">Acyltransferase</keyword>
<protein>
    <submittedName>
        <fullName evidence="5">1-acyl-sn-glycerol-3-phosphate acyltransferase</fullName>
    </submittedName>
</protein>
<feature type="domain" description="Phospholipid/glycerol acyltransferase" evidence="4">
    <location>
        <begin position="28"/>
        <end position="140"/>
    </location>
</feature>
<dbReference type="SMART" id="SM00563">
    <property type="entry name" value="PlsC"/>
    <property type="match status" value="1"/>
</dbReference>
<evidence type="ECO:0000256" key="1">
    <source>
        <dbReference type="ARBA" id="ARBA00005189"/>
    </source>
</evidence>
<dbReference type="EMBL" id="JBANCF010000001">
    <property type="protein sequence ID" value="MEM0572317.1"/>
    <property type="molecule type" value="Genomic_DNA"/>
</dbReference>
<evidence type="ECO:0000259" key="4">
    <source>
        <dbReference type="SMART" id="SM00563"/>
    </source>
</evidence>
<accession>A0AB35YU06</accession>
<evidence type="ECO:0000256" key="2">
    <source>
        <dbReference type="ARBA" id="ARBA00022679"/>
    </source>
</evidence>
<sequence length="186" mass="21659">MGFTKFIFEKVMGWKIEGTFDPLVKKAVIIVVPHTSWHDFYLGLFTRRLTKVKINYIAKKELFVWPIGWYFRWTGGTKLDRTPGQKKVEAIAELFHKKEEFRLALSPEGTRKKVDTWKTGYYFMALAANVPIICVAFDYGRKRIVIDKPFYPTGNIEADTPKLRSFFKGVIGKNKDYSFDIGLDKE</sequence>
<dbReference type="Proteomes" id="UP001390963">
    <property type="component" value="Unassembled WGS sequence"/>
</dbReference>
<dbReference type="InterPro" id="IPR002123">
    <property type="entry name" value="Plipid/glycerol_acylTrfase"/>
</dbReference>
<comment type="caution">
    <text evidence="5">The sequence shown here is derived from an EMBL/GenBank/DDBJ whole genome shotgun (WGS) entry which is preliminary data.</text>
</comment>
<dbReference type="PANTHER" id="PTHR10434:SF9">
    <property type="entry name" value="PHOSPHOLIPID_GLYCEROL ACYLTRANSFERASE DOMAIN-CONTAINING PROTEIN"/>
    <property type="match status" value="1"/>
</dbReference>
<evidence type="ECO:0000313" key="7">
    <source>
        <dbReference type="Proteomes" id="UP001388259"/>
    </source>
</evidence>
<gene>
    <name evidence="6" type="ORF">VZD24_02210</name>
    <name evidence="5" type="ORF">VZD85_01150</name>
</gene>
<comment type="pathway">
    <text evidence="1">Lipid metabolism.</text>
</comment>
<dbReference type="AlphaFoldDB" id="A0AB35YU06"/>
<dbReference type="GO" id="GO:0003841">
    <property type="term" value="F:1-acylglycerol-3-phosphate O-acyltransferase activity"/>
    <property type="evidence" value="ECO:0007669"/>
    <property type="project" value="TreeGrafter"/>
</dbReference>
<evidence type="ECO:0000256" key="3">
    <source>
        <dbReference type="ARBA" id="ARBA00023315"/>
    </source>
</evidence>
<dbReference type="Pfam" id="PF01553">
    <property type="entry name" value="Acyltransferase"/>
    <property type="match status" value="1"/>
</dbReference>
<keyword evidence="2" id="KW-0808">Transferase</keyword>
<proteinExistence type="predicted"/>
<dbReference type="PANTHER" id="PTHR10434">
    <property type="entry name" value="1-ACYL-SN-GLYCEROL-3-PHOSPHATE ACYLTRANSFERASE"/>
    <property type="match status" value="1"/>
</dbReference>
<dbReference type="Proteomes" id="UP001388259">
    <property type="component" value="Unassembled WGS sequence"/>
</dbReference>
<dbReference type="EMBL" id="JAZBJM010000001">
    <property type="protein sequence ID" value="MEM0516942.1"/>
    <property type="molecule type" value="Genomic_DNA"/>
</dbReference>